<dbReference type="InterPro" id="IPR000595">
    <property type="entry name" value="cNMP-bd_dom"/>
</dbReference>
<dbReference type="CDD" id="cd00038">
    <property type="entry name" value="CAP_ED"/>
    <property type="match status" value="1"/>
</dbReference>
<dbReference type="InterPro" id="IPR014710">
    <property type="entry name" value="RmlC-like_jellyroll"/>
</dbReference>
<keyword evidence="3" id="KW-1185">Reference proteome</keyword>
<dbReference type="SMART" id="SM00100">
    <property type="entry name" value="cNMP"/>
    <property type="match status" value="1"/>
</dbReference>
<evidence type="ECO:0000313" key="2">
    <source>
        <dbReference type="EMBL" id="BDD11038.1"/>
    </source>
</evidence>
<gene>
    <name evidence="2" type="ORF">FUAX_34700</name>
</gene>
<feature type="domain" description="Cyclic nucleotide-binding" evidence="1">
    <location>
        <begin position="28"/>
        <end position="148"/>
    </location>
</feature>
<dbReference type="PROSITE" id="PS50042">
    <property type="entry name" value="CNMP_BINDING_3"/>
    <property type="match status" value="1"/>
</dbReference>
<accession>A0AAU9CLG5</accession>
<dbReference type="Pfam" id="PF00027">
    <property type="entry name" value="cNMP_binding"/>
    <property type="match status" value="1"/>
</dbReference>
<reference evidence="2 3" key="1">
    <citation type="submission" date="2021-12" db="EMBL/GenBank/DDBJ databases">
        <title>Genome sequencing of bacteria with rrn-lacking chromosome and rrn-plasmid.</title>
        <authorList>
            <person name="Anda M."/>
            <person name="Iwasaki W."/>
        </authorList>
    </citation>
    <scope>NUCLEOTIDE SEQUENCE [LARGE SCALE GENOMIC DNA]</scope>
    <source>
        <strain evidence="2 3">DSM 100852</strain>
    </source>
</reference>
<dbReference type="SUPFAM" id="SSF51206">
    <property type="entry name" value="cAMP-binding domain-like"/>
    <property type="match status" value="1"/>
</dbReference>
<sequence>MIDILNFGKKKYSKSELELFSFLAKNPIFKDLTYREMALFAPHMYLRDYSENEVVFFRNDPSNAFYLLKTGNVRLSIDVSQGFESLFDVAPGMMFGENALLDNSKRLYHAIVTSEKARIYALPTVTLHDILSSNVEVKAKILHSFGELYDEYAQNLFKAYKRSFGFFDLSQVFGPK</sequence>
<dbReference type="Proteomes" id="UP001348817">
    <property type="component" value="Chromosome"/>
</dbReference>
<organism evidence="2 3">
    <name type="scientific">Fulvitalea axinellae</name>
    <dbReference type="NCBI Taxonomy" id="1182444"/>
    <lineage>
        <taxon>Bacteria</taxon>
        <taxon>Pseudomonadati</taxon>
        <taxon>Bacteroidota</taxon>
        <taxon>Cytophagia</taxon>
        <taxon>Cytophagales</taxon>
        <taxon>Persicobacteraceae</taxon>
        <taxon>Fulvitalea</taxon>
    </lineage>
</organism>
<proteinExistence type="predicted"/>
<protein>
    <recommendedName>
        <fullName evidence="1">Cyclic nucleotide-binding domain-containing protein</fullName>
    </recommendedName>
</protein>
<dbReference type="EMBL" id="AP025314">
    <property type="protein sequence ID" value="BDD11038.1"/>
    <property type="molecule type" value="Genomic_DNA"/>
</dbReference>
<dbReference type="InterPro" id="IPR018490">
    <property type="entry name" value="cNMP-bd_dom_sf"/>
</dbReference>
<dbReference type="RefSeq" id="WP_338392559.1">
    <property type="nucleotide sequence ID" value="NZ_AP025314.1"/>
</dbReference>
<dbReference type="KEGG" id="fax:FUAX_34700"/>
<name>A0AAU9CLG5_9BACT</name>
<evidence type="ECO:0000259" key="1">
    <source>
        <dbReference type="PROSITE" id="PS50042"/>
    </source>
</evidence>
<dbReference type="AlphaFoldDB" id="A0AAU9CLG5"/>
<dbReference type="Gene3D" id="2.60.120.10">
    <property type="entry name" value="Jelly Rolls"/>
    <property type="match status" value="1"/>
</dbReference>
<evidence type="ECO:0000313" key="3">
    <source>
        <dbReference type="Proteomes" id="UP001348817"/>
    </source>
</evidence>